<evidence type="ECO:0000313" key="2">
    <source>
        <dbReference type="Proteomes" id="UP000322634"/>
    </source>
</evidence>
<dbReference type="EMBL" id="VSFF01000001">
    <property type="protein sequence ID" value="TYC18297.1"/>
    <property type="molecule type" value="Genomic_DNA"/>
</dbReference>
<comment type="caution">
    <text evidence="1">The sequence shown here is derived from an EMBL/GenBank/DDBJ whole genome shotgun (WGS) entry which is preliminary data.</text>
</comment>
<reference evidence="1 2" key="1">
    <citation type="submission" date="2019-08" db="EMBL/GenBank/DDBJ databases">
        <title>Actinomadura sp. nov. CYP1-5 isolated from mountain soil.</title>
        <authorList>
            <person name="Songsumanus A."/>
            <person name="Kuncharoen N."/>
            <person name="Kudo T."/>
            <person name="Yuki M."/>
            <person name="Igarashi Y."/>
            <person name="Tanasupawat S."/>
        </authorList>
    </citation>
    <scope>NUCLEOTIDE SEQUENCE [LARGE SCALE GENOMIC DNA]</scope>
    <source>
        <strain evidence="1 2">GKU157</strain>
    </source>
</reference>
<dbReference type="OrthoDB" id="3621338at2"/>
<dbReference type="Proteomes" id="UP000322634">
    <property type="component" value="Unassembled WGS sequence"/>
</dbReference>
<name>A0A5D0UK16_9ACTN</name>
<accession>A0A5D0UK16</accession>
<keyword evidence="2" id="KW-1185">Reference proteome</keyword>
<organism evidence="1 2">
    <name type="scientific">Actinomadura syzygii</name>
    <dbReference type="NCBI Taxonomy" id="1427538"/>
    <lineage>
        <taxon>Bacteria</taxon>
        <taxon>Bacillati</taxon>
        <taxon>Actinomycetota</taxon>
        <taxon>Actinomycetes</taxon>
        <taxon>Streptosporangiales</taxon>
        <taxon>Thermomonosporaceae</taxon>
        <taxon>Actinomadura</taxon>
    </lineage>
</organism>
<proteinExistence type="predicted"/>
<protein>
    <submittedName>
        <fullName evidence="1">Uncharacterized protein</fullName>
    </submittedName>
</protein>
<evidence type="ECO:0000313" key="1">
    <source>
        <dbReference type="EMBL" id="TYC18297.1"/>
    </source>
</evidence>
<dbReference type="AlphaFoldDB" id="A0A5D0UK16"/>
<sequence length="171" mass="18617">MDGAVVATAVGALSSLVGVTLGALVEPLKLGAGERARTRRDRTERCAAYIEAATTARERLVEFNVLHRLRQRSPDDARADPEKYLASTDAFYQARASMRQIFGLLVMSGPEELVERAKQVHKAEMQLHAHRRAVNADDASGGGLPPDVLAAVRAFDEAIEEFARAARKHAK</sequence>
<gene>
    <name evidence="1" type="ORF">FXF65_00545</name>
</gene>